<evidence type="ECO:0000313" key="3">
    <source>
        <dbReference type="Proteomes" id="UP000245119"/>
    </source>
</evidence>
<evidence type="ECO:0000256" key="1">
    <source>
        <dbReference type="SAM" id="MobiDB-lite"/>
    </source>
</evidence>
<gene>
    <name evidence="2" type="ORF">C0Q70_12654</name>
</gene>
<dbReference type="EMBL" id="PZQS01000007">
    <property type="protein sequence ID" value="PVD27493.1"/>
    <property type="molecule type" value="Genomic_DNA"/>
</dbReference>
<comment type="caution">
    <text evidence="2">The sequence shown here is derived from an EMBL/GenBank/DDBJ whole genome shotgun (WGS) entry which is preliminary data.</text>
</comment>
<dbReference type="AlphaFoldDB" id="A0A2T7P277"/>
<evidence type="ECO:0000313" key="2">
    <source>
        <dbReference type="EMBL" id="PVD27493.1"/>
    </source>
</evidence>
<dbReference type="Proteomes" id="UP000245119">
    <property type="component" value="Linkage Group LG7"/>
</dbReference>
<proteinExistence type="predicted"/>
<keyword evidence="3" id="KW-1185">Reference proteome</keyword>
<accession>A0A2T7P277</accession>
<protein>
    <submittedName>
        <fullName evidence="2">Uncharacterized protein</fullName>
    </submittedName>
</protein>
<sequence>MQLEIPEGAVMVECRFNVSNLVLVNMSERGQPHNVFAGVKERRCERLLTFSHCRFTEDSVTLWAVFTNVTVAAARTVFCNQTTIADDTTVDKSFNITLGDYITPAPDIGTTTVATTGGKDQKVDAVGESIRPAIESSSKKLGKNISRLKPQPGLVRDTMRDTMNSSSEGQDRPEAVAGPGAASGRAALTSCRMF</sequence>
<feature type="region of interest" description="Disordered" evidence="1">
    <location>
        <begin position="141"/>
        <end position="183"/>
    </location>
</feature>
<name>A0A2T7P277_POMCA</name>
<organism evidence="2 3">
    <name type="scientific">Pomacea canaliculata</name>
    <name type="common">Golden apple snail</name>
    <dbReference type="NCBI Taxonomy" id="400727"/>
    <lineage>
        <taxon>Eukaryota</taxon>
        <taxon>Metazoa</taxon>
        <taxon>Spiralia</taxon>
        <taxon>Lophotrochozoa</taxon>
        <taxon>Mollusca</taxon>
        <taxon>Gastropoda</taxon>
        <taxon>Caenogastropoda</taxon>
        <taxon>Architaenioglossa</taxon>
        <taxon>Ampullarioidea</taxon>
        <taxon>Ampullariidae</taxon>
        <taxon>Pomacea</taxon>
    </lineage>
</organism>
<reference evidence="2 3" key="1">
    <citation type="submission" date="2018-04" db="EMBL/GenBank/DDBJ databases">
        <title>The genome of golden apple snail Pomacea canaliculata provides insight into stress tolerance and invasive adaptation.</title>
        <authorList>
            <person name="Liu C."/>
            <person name="Liu B."/>
            <person name="Ren Y."/>
            <person name="Zhang Y."/>
            <person name="Wang H."/>
            <person name="Li S."/>
            <person name="Jiang F."/>
            <person name="Yin L."/>
            <person name="Zhang G."/>
            <person name="Qian W."/>
            <person name="Fan W."/>
        </authorList>
    </citation>
    <scope>NUCLEOTIDE SEQUENCE [LARGE SCALE GENOMIC DNA]</scope>
    <source>
        <strain evidence="2">SZHN2017</strain>
        <tissue evidence="2">Muscle</tissue>
    </source>
</reference>